<feature type="domain" description="Dynamin N-terminal" evidence="1">
    <location>
        <begin position="34"/>
        <end position="54"/>
    </location>
</feature>
<dbReference type="SUPFAM" id="SSF52540">
    <property type="entry name" value="P-loop containing nucleoside triphosphate hydrolases"/>
    <property type="match status" value="1"/>
</dbReference>
<dbReference type="PANTHER" id="PTHR11566:SF23">
    <property type="entry name" value="DYNAMIN-2"/>
    <property type="match status" value="1"/>
</dbReference>
<reference evidence="2" key="4">
    <citation type="submission" date="2025-08" db="UniProtKB">
        <authorList>
            <consortium name="Ensembl"/>
        </authorList>
    </citation>
    <scope>IDENTIFICATION</scope>
    <source>
        <strain evidence="2">C57BL/6J</strain>
    </source>
</reference>
<protein>
    <submittedName>
        <fullName evidence="2">Dynamin 2</fullName>
    </submittedName>
</protein>
<keyword evidence="5 6" id="KW-1267">Proteomics identification</keyword>
<reference evidence="2 4" key="3">
    <citation type="journal article" date="2011" name="PLoS Biol.">
        <title>Modernizing reference genome assemblies.</title>
        <authorList>
            <person name="Church D.M."/>
            <person name="Schneider V.A."/>
            <person name="Graves T."/>
            <person name="Auger K."/>
            <person name="Cunningham F."/>
            <person name="Bouk N."/>
            <person name="Chen H.C."/>
            <person name="Agarwala R."/>
            <person name="McLaren W.M."/>
            <person name="Ritchie G.R."/>
            <person name="Albracht D."/>
            <person name="Kremitzki M."/>
            <person name="Rock S."/>
            <person name="Kotkiewicz H."/>
            <person name="Kremitzki C."/>
            <person name="Wollam A."/>
            <person name="Trani L."/>
            <person name="Fulton L."/>
            <person name="Fulton R."/>
            <person name="Matthews L."/>
            <person name="Whitehead S."/>
            <person name="Chow W."/>
            <person name="Torrance J."/>
            <person name="Dunn M."/>
            <person name="Harden G."/>
            <person name="Threadgold G."/>
            <person name="Wood J."/>
            <person name="Collins J."/>
            <person name="Heath P."/>
            <person name="Griffiths G."/>
            <person name="Pelan S."/>
            <person name="Grafham D."/>
            <person name="Eichler E.E."/>
            <person name="Weinstock G."/>
            <person name="Mardis E.R."/>
            <person name="Wilson R.K."/>
            <person name="Howe K."/>
            <person name="Flicek P."/>
            <person name="Hubbard T."/>
        </authorList>
    </citation>
    <scope>NUCLEOTIDE SEQUENCE [LARGE SCALE GENOMIC DNA]</scope>
    <source>
        <strain evidence="2 4">C57BL/6J</strain>
    </source>
</reference>
<evidence type="ECO:0007829" key="7">
    <source>
        <dbReference type="PubMed" id="21183079"/>
    </source>
</evidence>
<dbReference type="InterPro" id="IPR022812">
    <property type="entry name" value="Dynamin"/>
</dbReference>
<gene>
    <name evidence="2 3" type="primary">Dnm2</name>
</gene>
<dbReference type="MGI" id="MGI:109547">
    <property type="gene designation" value="Dnm2"/>
</dbReference>
<dbReference type="ProteomicsDB" id="327035"/>
<reference evidence="7" key="2">
    <citation type="journal article" date="2010" name="Cell">
        <title>A tissue-specific atlas of mouse protein phosphorylation and expression.</title>
        <authorList>
            <person name="Huttlin E.L."/>
            <person name="Jedrychowski M.P."/>
            <person name="Elias J.E."/>
            <person name="Goswami T."/>
            <person name="Rad R."/>
            <person name="Beausoleil S.A."/>
            <person name="Villen J."/>
            <person name="Haas W."/>
            <person name="Sowa M.E."/>
            <person name="Gygi S.P."/>
        </authorList>
    </citation>
    <scope>IDENTIFICATION BY MASS SPECTROMETRY [LARGE SCALE ANALYSIS]</scope>
</reference>
<evidence type="ECO:0000313" key="4">
    <source>
        <dbReference type="Proteomes" id="UP000000589"/>
    </source>
</evidence>
<dbReference type="ExpressionAtlas" id="G3UY64">
    <property type="expression patterns" value="baseline and differential"/>
</dbReference>
<dbReference type="SMR" id="G3UY64"/>
<dbReference type="VEuPathDB" id="HostDB:ENSMUSG00000033335"/>
<reference evidence="2" key="5">
    <citation type="submission" date="2025-09" db="UniProtKB">
        <authorList>
            <consortium name="Ensembl"/>
        </authorList>
    </citation>
    <scope>IDENTIFICATION</scope>
    <source>
        <strain evidence="2">C57BL/6J</strain>
    </source>
</reference>
<evidence type="ECO:0000313" key="2">
    <source>
        <dbReference type="Ensembl" id="ENSMUSP00000133961.2"/>
    </source>
</evidence>
<evidence type="ECO:0007829" key="6">
    <source>
        <dbReference type="ProteomicsDB" id="G3UY64"/>
    </source>
</evidence>
<dbReference type="PANTHER" id="PTHR11566">
    <property type="entry name" value="DYNAMIN"/>
    <property type="match status" value="1"/>
</dbReference>
<dbReference type="HOGENOM" id="CLU_204090_0_0_1"/>
<reference evidence="2 4" key="1">
    <citation type="journal article" date="2009" name="PLoS Biol.">
        <title>Lineage-specific biology revealed by a finished genome assembly of the mouse.</title>
        <authorList>
            <consortium name="Mouse Genome Sequencing Consortium"/>
            <person name="Church D.M."/>
            <person name="Goodstadt L."/>
            <person name="Hillier L.W."/>
            <person name="Zody M.C."/>
            <person name="Goldstein S."/>
            <person name="She X."/>
            <person name="Bult C.J."/>
            <person name="Agarwala R."/>
            <person name="Cherry J.L."/>
            <person name="DiCuccio M."/>
            <person name="Hlavina W."/>
            <person name="Kapustin Y."/>
            <person name="Meric P."/>
            <person name="Maglott D."/>
            <person name="Birtle Z."/>
            <person name="Marques A.C."/>
            <person name="Graves T."/>
            <person name="Zhou S."/>
            <person name="Teague B."/>
            <person name="Potamousis K."/>
            <person name="Churas C."/>
            <person name="Place M."/>
            <person name="Herschleb J."/>
            <person name="Runnheim R."/>
            <person name="Forrest D."/>
            <person name="Amos-Landgraf J."/>
            <person name="Schwartz D.C."/>
            <person name="Cheng Z."/>
            <person name="Lindblad-Toh K."/>
            <person name="Eichler E.E."/>
            <person name="Ponting C.P."/>
        </authorList>
    </citation>
    <scope>NUCLEOTIDE SEQUENCE [LARGE SCALE GENOMIC DNA]</scope>
    <source>
        <strain evidence="2 4">C57BL/6J</strain>
    </source>
</reference>
<dbReference type="Pfam" id="PF00350">
    <property type="entry name" value="Dynamin_N"/>
    <property type="match status" value="1"/>
</dbReference>
<dbReference type="Gene3D" id="3.40.50.300">
    <property type="entry name" value="P-loop containing nucleotide triphosphate hydrolases"/>
    <property type="match status" value="1"/>
</dbReference>
<proteinExistence type="evidence at protein level"/>
<dbReference type="InterPro" id="IPR027417">
    <property type="entry name" value="P-loop_NTPase"/>
</dbReference>
<evidence type="ECO:0000313" key="3">
    <source>
        <dbReference type="MGI" id="MGI:109547"/>
    </source>
</evidence>
<dbReference type="AGR" id="MGI:109547"/>
<evidence type="ECO:0000259" key="1">
    <source>
        <dbReference type="Pfam" id="PF00350"/>
    </source>
</evidence>
<dbReference type="Bgee" id="ENSMUSG00000033335">
    <property type="expression patterns" value="Expressed in granulocyte and 246 other cell types or tissues"/>
</dbReference>
<keyword evidence="4" id="KW-1185">Reference proteome</keyword>
<dbReference type="Proteomes" id="UP000000589">
    <property type="component" value="Chromosome 9"/>
</dbReference>
<dbReference type="InterPro" id="IPR045063">
    <property type="entry name" value="Dynamin_N"/>
</dbReference>
<dbReference type="AlphaFoldDB" id="G3UY64"/>
<dbReference type="Ensembl" id="ENSMUST00000174828.2">
    <property type="protein sequence ID" value="ENSMUSP00000133961.2"/>
    <property type="gene ID" value="ENSMUSG00000033335.19"/>
</dbReference>
<sequence>MGNRGMEELIPLVNKLQDAFSSIGQSCHLDLPQIAVVGGQSAGKSSVLENFVGRICGIFALQVQKIYRL</sequence>
<evidence type="ECO:0007829" key="5">
    <source>
        <dbReference type="PeptideAtlas" id="G3UY64"/>
    </source>
</evidence>
<dbReference type="GeneTree" id="ENSGT00940000155764"/>
<organism evidence="2 4">
    <name type="scientific">Mus musculus</name>
    <name type="common">Mouse</name>
    <dbReference type="NCBI Taxonomy" id="10090"/>
    <lineage>
        <taxon>Eukaryota</taxon>
        <taxon>Metazoa</taxon>
        <taxon>Chordata</taxon>
        <taxon>Craniata</taxon>
        <taxon>Vertebrata</taxon>
        <taxon>Euteleostomi</taxon>
        <taxon>Mammalia</taxon>
        <taxon>Eutheria</taxon>
        <taxon>Euarchontoglires</taxon>
        <taxon>Glires</taxon>
        <taxon>Rodentia</taxon>
        <taxon>Myomorpha</taxon>
        <taxon>Muroidea</taxon>
        <taxon>Muridae</taxon>
        <taxon>Murinae</taxon>
        <taxon>Mus</taxon>
        <taxon>Mus</taxon>
    </lineage>
</organism>
<name>G3UY64_MOUSE</name>
<dbReference type="Antibodypedia" id="25505">
    <property type="antibodies" value="268 antibodies from 35 providers"/>
</dbReference>
<accession>G3UY64</accession>
<dbReference type="PeptideAtlas" id="G3UY64"/>
<dbReference type="jPOST" id="G3UY64"/>